<gene>
    <name evidence="2" type="ORF">TPAB3V08_LOCUS12011</name>
</gene>
<evidence type="ECO:0000313" key="3">
    <source>
        <dbReference type="Proteomes" id="UP001153148"/>
    </source>
</evidence>
<dbReference type="Pfam" id="PF08393">
    <property type="entry name" value="DHC_N2"/>
    <property type="match status" value="2"/>
</dbReference>
<protein>
    <recommendedName>
        <fullName evidence="1">Dynein heavy chain linker domain-containing protein</fullName>
    </recommendedName>
</protein>
<dbReference type="Gene3D" id="3.20.180.20">
    <property type="entry name" value="Dynein heavy chain, N-terminal domain 2"/>
    <property type="match status" value="1"/>
</dbReference>
<dbReference type="Gene3D" id="1.20.58.1120">
    <property type="match status" value="1"/>
</dbReference>
<dbReference type="InterPro" id="IPR042228">
    <property type="entry name" value="Dynein_linker_3"/>
</dbReference>
<feature type="domain" description="Dynein heavy chain linker" evidence="1">
    <location>
        <begin position="33"/>
        <end position="174"/>
    </location>
</feature>
<accession>A0ABN7PHY2</accession>
<dbReference type="Gene3D" id="1.10.287.2620">
    <property type="match status" value="1"/>
</dbReference>
<evidence type="ECO:0000313" key="2">
    <source>
        <dbReference type="EMBL" id="CAG2065067.1"/>
    </source>
</evidence>
<dbReference type="InterPro" id="IPR042222">
    <property type="entry name" value="Dynein_2_N"/>
</dbReference>
<dbReference type="PANTHER" id="PTHR45703:SF8">
    <property type="entry name" value="DYNEINS HEAVY CHAIN"/>
    <property type="match status" value="1"/>
</dbReference>
<dbReference type="Proteomes" id="UP001153148">
    <property type="component" value="Unassembled WGS sequence"/>
</dbReference>
<keyword evidence="3" id="KW-1185">Reference proteome</keyword>
<dbReference type="EMBL" id="CAJPIN010039399">
    <property type="protein sequence ID" value="CAG2065067.1"/>
    <property type="molecule type" value="Genomic_DNA"/>
</dbReference>
<proteinExistence type="predicted"/>
<dbReference type="PANTHER" id="PTHR45703">
    <property type="entry name" value="DYNEIN HEAVY CHAIN"/>
    <property type="match status" value="1"/>
</dbReference>
<evidence type="ECO:0000259" key="1">
    <source>
        <dbReference type="Pfam" id="PF08393"/>
    </source>
</evidence>
<comment type="caution">
    <text evidence="2">The sequence shown here is derived from an EMBL/GenBank/DDBJ whole genome shotgun (WGS) entry which is preliminary data.</text>
</comment>
<sequence length="366" mass="43006">MSPLTGLKNEKIKINFVIKLRRLPLNLPLSSQVKFVMDEKTTLSDLLALNLHNYEDEVKNIVDKSVKEMSMEKVLKELHATWSTMEFDHEVHHRTNLTVLRASEELIEILEENQVQLQNLMSSKYISFFLDEVSDWQKKLANADQVIQIWFEVQRTWMHLESIFIGSEDIQRKFTGGSIATNKPHLYERLENIQKDLTLCEKALTEYLETKRLAYPRFYFMSVPDLLDILSNGNQPVLVARHLSKLYDSMCKLKFRVVDGRTTKLAEGMYERDGEYVEFFGECECTGKVEVWLNRLTDTMRRTVRHYLGDAVVTYEERSRESWVFDYPSQIALCGTQIWWATEVSIAFARLEEGYELAVRDYQRKQ</sequence>
<feature type="non-terminal residue" evidence="2">
    <location>
        <position position="366"/>
    </location>
</feature>
<feature type="domain" description="Dynein heavy chain linker" evidence="1">
    <location>
        <begin position="180"/>
        <end position="310"/>
    </location>
</feature>
<organism evidence="2 3">
    <name type="scientific">Timema podura</name>
    <name type="common">Walking stick</name>
    <dbReference type="NCBI Taxonomy" id="61482"/>
    <lineage>
        <taxon>Eukaryota</taxon>
        <taxon>Metazoa</taxon>
        <taxon>Ecdysozoa</taxon>
        <taxon>Arthropoda</taxon>
        <taxon>Hexapoda</taxon>
        <taxon>Insecta</taxon>
        <taxon>Pterygota</taxon>
        <taxon>Neoptera</taxon>
        <taxon>Polyneoptera</taxon>
        <taxon>Phasmatodea</taxon>
        <taxon>Timematodea</taxon>
        <taxon>Timematoidea</taxon>
        <taxon>Timematidae</taxon>
        <taxon>Timema</taxon>
    </lineage>
</organism>
<reference evidence="2" key="1">
    <citation type="submission" date="2021-03" db="EMBL/GenBank/DDBJ databases">
        <authorList>
            <person name="Tran Van P."/>
        </authorList>
    </citation>
    <scope>NUCLEOTIDE SEQUENCE</scope>
</reference>
<dbReference type="Gene3D" id="1.20.140.100">
    <property type="entry name" value="Dynein heavy chain, N-terminal domain 2"/>
    <property type="match status" value="2"/>
</dbReference>
<dbReference type="InterPro" id="IPR013602">
    <property type="entry name" value="Dynein_heavy_linker"/>
</dbReference>
<dbReference type="InterPro" id="IPR026983">
    <property type="entry name" value="DHC"/>
</dbReference>
<name>A0ABN7PHY2_TIMPD</name>